<feature type="domain" description="Integrase catalytic" evidence="3">
    <location>
        <begin position="155"/>
        <end position="252"/>
    </location>
</feature>
<reference evidence="4" key="3">
    <citation type="submission" date="2006-01" db="EMBL/GenBank/DDBJ databases">
        <authorList>
            <person name="Buell R."/>
        </authorList>
    </citation>
    <scope>NUCLEOTIDE SEQUENCE</scope>
</reference>
<keyword evidence="1" id="KW-0645">Protease</keyword>
<keyword evidence="1" id="KW-0064">Aspartyl protease</keyword>
<dbReference type="PANTHER" id="PTHR11439:SF515">
    <property type="entry name" value="GAG-POL POLYPROTEIN"/>
    <property type="match status" value="1"/>
</dbReference>
<keyword evidence="1" id="KW-0378">Hydrolase</keyword>
<dbReference type="InterPro" id="IPR036397">
    <property type="entry name" value="RNaseH_sf"/>
</dbReference>
<dbReference type="InterPro" id="IPR043502">
    <property type="entry name" value="DNA/RNA_pol_sf"/>
</dbReference>
<dbReference type="InterPro" id="IPR054722">
    <property type="entry name" value="PolX-like_BBD"/>
</dbReference>
<dbReference type="InterPro" id="IPR013103">
    <property type="entry name" value="RVT_2"/>
</dbReference>
<dbReference type="InterPro" id="IPR001584">
    <property type="entry name" value="Integrase_cat-core"/>
</dbReference>
<evidence type="ECO:0000256" key="1">
    <source>
        <dbReference type="ARBA" id="ARBA00022750"/>
    </source>
</evidence>
<sequence>MEMVMAMVKMGLSGTVVFKCKNGDHRKLEAVYYIPKLRKNIISVGRLDARGYDAHIWHGVLTLCDPDGALLAKGGMICGLLSIDHVDELCDGCLVGKQWRTTFPEEAKYRAQARSSWCMAICVVPLHWRHGGHEVAAAIKQFQAGVEAETGRKLRALCTYRGEEFTSVEFTEYCADRGVRRDLTAPYSPQQNGVVKRRNQTVVGVARSMLKAAGMPAHLWGETVATAVYLLNQSPTKSLDGVTPYEAWHGHSPAVEHLRVFGCIGLKAYRMYDPVARRVCVSWDVVFDETATWPWRDPEIAQAEEEFTVEYFVAPSAGERVRGIVEEGGAQGADSAPSSPDTPDMAPVSATSSGPGSVPAVGVEFCTLPTNARTNTDGGPRRYRTVANMLATTTPVLDFDYSNECLMAVGEPASFTEAEKQAWWRKAMIEEMNAIKENNTWYFCDLPPGHKAIGLKWVFKVKKDAAGIIVRHKARLVAKGYVQQHVARMETVRLLIALAAKQGWEIHHLDVKSAFLNGDLEEDVYVVQPSGFVDENNVGKVLKLRKALYGLKQAPRALNFKLDRSLVSLGFVRSVTEHAVHTRDSGKSRLILGVYVDDLIITGACLDEIGRFKAQMQKLFSMSDLGKLSYYLGMEVQQSEEGVTVCQTAYVNKILEKSGMTGCNPTEVPMESPLKLSKNSSGEVVDATLYRSVVGSLSRFMESPKADHWAAVKHILRYVAGTRSLGCKYERSCNKDSVLTGFSDSDMAGDLDDRKSTSGVLFLMDKSLVSWKSQKQKVVALSSCEAEYIAATTAACQGIWLKRLLGELKDEEPGRAILKVDNKSTINLCKNPVLHDRSKHIDTRFHFIRECVEVKKIVVEHVSFED</sequence>
<reference evidence="4" key="1">
    <citation type="journal article" date="2005" name="BMC Biol.">
        <title>The sequence of rice chromosomes 11 and 12, rich in disease resistance genes and recent gene duplications.</title>
        <authorList>
            <consortium name="The rice chromosomes 11 and 12 sequencing consortia"/>
        </authorList>
    </citation>
    <scope>NUCLEOTIDE SEQUENCE [LARGE SCALE GENOMIC DNA]</scope>
</reference>
<dbReference type="CDD" id="cd09272">
    <property type="entry name" value="RNase_HI_RT_Ty1"/>
    <property type="match status" value="1"/>
</dbReference>
<dbReference type="GO" id="GO:0003676">
    <property type="term" value="F:nucleic acid binding"/>
    <property type="evidence" value="ECO:0007669"/>
    <property type="project" value="InterPro"/>
</dbReference>
<dbReference type="PANTHER" id="PTHR11439">
    <property type="entry name" value="GAG-POL-RELATED RETROTRANSPOSON"/>
    <property type="match status" value="1"/>
</dbReference>
<evidence type="ECO:0000259" key="3">
    <source>
        <dbReference type="PROSITE" id="PS50994"/>
    </source>
</evidence>
<dbReference type="Pfam" id="PF07727">
    <property type="entry name" value="RVT_2"/>
    <property type="match status" value="1"/>
</dbReference>
<dbReference type="Gene3D" id="3.30.420.10">
    <property type="entry name" value="Ribonuclease H-like superfamily/Ribonuclease H"/>
    <property type="match status" value="1"/>
</dbReference>
<dbReference type="Pfam" id="PF25597">
    <property type="entry name" value="SH3_retrovirus"/>
    <property type="match status" value="1"/>
</dbReference>
<evidence type="ECO:0000313" key="4">
    <source>
        <dbReference type="EMBL" id="ABA92575.2"/>
    </source>
</evidence>
<dbReference type="GO" id="GO:0015074">
    <property type="term" value="P:DNA integration"/>
    <property type="evidence" value="ECO:0007669"/>
    <property type="project" value="InterPro"/>
</dbReference>
<dbReference type="GO" id="GO:0004190">
    <property type="term" value="F:aspartic-type endopeptidase activity"/>
    <property type="evidence" value="ECO:0007669"/>
    <property type="project" value="UniProtKB-KW"/>
</dbReference>
<dbReference type="InterPro" id="IPR057670">
    <property type="entry name" value="SH3_retrovirus"/>
</dbReference>
<dbReference type="SUPFAM" id="SSF56672">
    <property type="entry name" value="DNA/RNA polymerases"/>
    <property type="match status" value="1"/>
</dbReference>
<dbReference type="InterPro" id="IPR012337">
    <property type="entry name" value="RNaseH-like_sf"/>
</dbReference>
<dbReference type="AlphaFoldDB" id="Q2R7E0"/>
<name>Q2R7E0_ORYSJ</name>
<accession>Q2R7E0</accession>
<dbReference type="PROSITE" id="PS50994">
    <property type="entry name" value="INTEGRASE"/>
    <property type="match status" value="1"/>
</dbReference>
<reference evidence="4" key="2">
    <citation type="submission" date="2005-04" db="EMBL/GenBank/DDBJ databases">
        <authorList>
            <person name="Buell C.R."/>
            <person name="Wing R.A."/>
            <person name="McCombie W.A."/>
            <person name="Ouyang S."/>
        </authorList>
    </citation>
    <scope>NUCLEOTIDE SEQUENCE</scope>
</reference>
<dbReference type="Pfam" id="PF22936">
    <property type="entry name" value="Pol_BBD"/>
    <property type="match status" value="1"/>
</dbReference>
<evidence type="ECO:0000256" key="2">
    <source>
        <dbReference type="SAM" id="MobiDB-lite"/>
    </source>
</evidence>
<dbReference type="SUPFAM" id="SSF53098">
    <property type="entry name" value="Ribonuclease H-like"/>
    <property type="match status" value="1"/>
</dbReference>
<gene>
    <name evidence="4" type="ordered locus">LOC_Os11g16920</name>
</gene>
<feature type="region of interest" description="Disordered" evidence="2">
    <location>
        <begin position="328"/>
        <end position="356"/>
    </location>
</feature>
<dbReference type="EMBL" id="DP000010">
    <property type="protein sequence ID" value="ABA92575.2"/>
    <property type="molecule type" value="Genomic_DNA"/>
</dbReference>
<organism evidence="4">
    <name type="scientific">Oryza sativa subsp. japonica</name>
    <name type="common">Rice</name>
    <dbReference type="NCBI Taxonomy" id="39947"/>
    <lineage>
        <taxon>Eukaryota</taxon>
        <taxon>Viridiplantae</taxon>
        <taxon>Streptophyta</taxon>
        <taxon>Embryophyta</taxon>
        <taxon>Tracheophyta</taxon>
        <taxon>Spermatophyta</taxon>
        <taxon>Magnoliopsida</taxon>
        <taxon>Liliopsida</taxon>
        <taxon>Poales</taxon>
        <taxon>Poaceae</taxon>
        <taxon>BOP clade</taxon>
        <taxon>Oryzoideae</taxon>
        <taxon>Oryzeae</taxon>
        <taxon>Oryzinae</taxon>
        <taxon>Oryza</taxon>
        <taxon>Oryza sativa</taxon>
    </lineage>
</organism>
<proteinExistence type="predicted"/>
<protein>
    <submittedName>
        <fullName evidence="4">Retrotransposon protein, putative, unclassified</fullName>
    </submittedName>
</protein>